<accession>X0X9Y2</accession>
<proteinExistence type="predicted"/>
<evidence type="ECO:0000313" key="1">
    <source>
        <dbReference type="EMBL" id="GAG39979.1"/>
    </source>
</evidence>
<dbReference type="AlphaFoldDB" id="X0X9Y2"/>
<feature type="non-terminal residue" evidence="1">
    <location>
        <position position="72"/>
    </location>
</feature>
<sequence>MRLYRVANTYNDGELPRRSGHRVIAENADEAVRVARKHGIGTPWGRECAKRHALAAIRSAATHGGGSLWVED</sequence>
<reference evidence="1" key="1">
    <citation type="journal article" date="2014" name="Front. Microbiol.">
        <title>High frequency of phylogenetically diverse reductive dehalogenase-homologous genes in deep subseafloor sedimentary metagenomes.</title>
        <authorList>
            <person name="Kawai M."/>
            <person name="Futagami T."/>
            <person name="Toyoda A."/>
            <person name="Takaki Y."/>
            <person name="Nishi S."/>
            <person name="Hori S."/>
            <person name="Arai W."/>
            <person name="Tsubouchi T."/>
            <person name="Morono Y."/>
            <person name="Uchiyama I."/>
            <person name="Ito T."/>
            <person name="Fujiyama A."/>
            <person name="Inagaki F."/>
            <person name="Takami H."/>
        </authorList>
    </citation>
    <scope>NUCLEOTIDE SEQUENCE</scope>
    <source>
        <strain evidence="1">Expedition CK06-06</strain>
    </source>
</reference>
<comment type="caution">
    <text evidence="1">The sequence shown here is derived from an EMBL/GenBank/DDBJ whole genome shotgun (WGS) entry which is preliminary data.</text>
</comment>
<gene>
    <name evidence="1" type="ORF">S01H1_65821</name>
</gene>
<dbReference type="EMBL" id="BARS01043481">
    <property type="protein sequence ID" value="GAG39979.1"/>
    <property type="molecule type" value="Genomic_DNA"/>
</dbReference>
<protein>
    <submittedName>
        <fullName evidence="1">Uncharacterized protein</fullName>
    </submittedName>
</protein>
<organism evidence="1">
    <name type="scientific">marine sediment metagenome</name>
    <dbReference type="NCBI Taxonomy" id="412755"/>
    <lineage>
        <taxon>unclassified sequences</taxon>
        <taxon>metagenomes</taxon>
        <taxon>ecological metagenomes</taxon>
    </lineage>
</organism>
<name>X0X9Y2_9ZZZZ</name>